<evidence type="ECO:0000256" key="1">
    <source>
        <dbReference type="ARBA" id="ARBA00022801"/>
    </source>
</evidence>
<dbReference type="SUPFAM" id="SSF56784">
    <property type="entry name" value="HAD-like"/>
    <property type="match status" value="1"/>
</dbReference>
<evidence type="ECO:0000256" key="2">
    <source>
        <dbReference type="SAM" id="MobiDB-lite"/>
    </source>
</evidence>
<gene>
    <name evidence="3" type="ORF">PPSIR1_35017</name>
</gene>
<dbReference type="InterPro" id="IPR006439">
    <property type="entry name" value="HAD-SF_hydro_IA"/>
</dbReference>
<comment type="caution">
    <text evidence="3">The sequence shown here is derived from an EMBL/GenBank/DDBJ whole genome shotgun (WGS) entry which is preliminary data.</text>
</comment>
<accession>A6G3R1</accession>
<evidence type="ECO:0000313" key="3">
    <source>
        <dbReference type="EMBL" id="EDM79448.1"/>
    </source>
</evidence>
<dbReference type="OrthoDB" id="9785638at2"/>
<evidence type="ECO:0000313" key="4">
    <source>
        <dbReference type="Proteomes" id="UP000005801"/>
    </source>
</evidence>
<protein>
    <submittedName>
        <fullName evidence="3">HAD-superfamily hydrolase, subfamily IA, variant 2</fullName>
    </submittedName>
</protein>
<dbReference type="SFLD" id="SFLDS00003">
    <property type="entry name" value="Haloacid_Dehalogenase"/>
    <property type="match status" value="1"/>
</dbReference>
<keyword evidence="1 3" id="KW-0378">Hydrolase</keyword>
<dbReference type="AlphaFoldDB" id="A6G3R1"/>
<dbReference type="InterPro" id="IPR051540">
    <property type="entry name" value="S-2-haloacid_dehalogenase"/>
</dbReference>
<dbReference type="Gene3D" id="3.40.50.1000">
    <property type="entry name" value="HAD superfamily/HAD-like"/>
    <property type="match status" value="1"/>
</dbReference>
<sequence length="244" mass="26268">MAGLTLSFDCYGTLIDWESGILVAMQPVLRRHEVVCSAGELLRAYARAESAVEAGDYRPYREVLRRSFAAMAKDLGFAPQADELETFVESLPRWQPFPDTRASLAALQAAGHRLVILSNVDDDLFAATAAQLGTRFDKVITAAQVQRYKPDPAVFRAARAWLESEHGAASTAGWVHVAQSRFHDIGVARSLGLRTVHVERASGRDGSAVPEPEPDAQASPAPDFSVPDLASLVTLVAGWAGAPS</sequence>
<dbReference type="NCBIfam" id="TIGR01493">
    <property type="entry name" value="HAD-SF-IA-v2"/>
    <property type="match status" value="1"/>
</dbReference>
<dbReference type="RefSeq" id="WP_006971360.1">
    <property type="nucleotide sequence ID" value="NZ_ABCS01000019.1"/>
</dbReference>
<reference evidence="3 4" key="1">
    <citation type="submission" date="2007-06" db="EMBL/GenBank/DDBJ databases">
        <authorList>
            <person name="Shimkets L."/>
            <person name="Ferriera S."/>
            <person name="Johnson J."/>
            <person name="Kravitz S."/>
            <person name="Beeson K."/>
            <person name="Sutton G."/>
            <person name="Rogers Y.-H."/>
            <person name="Friedman R."/>
            <person name="Frazier M."/>
            <person name="Venter J.C."/>
        </authorList>
    </citation>
    <scope>NUCLEOTIDE SEQUENCE [LARGE SCALE GENOMIC DNA]</scope>
    <source>
        <strain evidence="3 4">SIR-1</strain>
    </source>
</reference>
<dbReference type="EMBL" id="ABCS01000019">
    <property type="protein sequence ID" value="EDM79448.1"/>
    <property type="molecule type" value="Genomic_DNA"/>
</dbReference>
<organism evidence="3 4">
    <name type="scientific">Plesiocystis pacifica SIR-1</name>
    <dbReference type="NCBI Taxonomy" id="391625"/>
    <lineage>
        <taxon>Bacteria</taxon>
        <taxon>Pseudomonadati</taxon>
        <taxon>Myxococcota</taxon>
        <taxon>Polyangia</taxon>
        <taxon>Nannocystales</taxon>
        <taxon>Nannocystaceae</taxon>
        <taxon>Plesiocystis</taxon>
    </lineage>
</organism>
<dbReference type="eggNOG" id="COG1011">
    <property type="taxonomic scope" value="Bacteria"/>
</dbReference>
<dbReference type="NCBIfam" id="TIGR01428">
    <property type="entry name" value="HAD_type_II"/>
    <property type="match status" value="1"/>
</dbReference>
<feature type="region of interest" description="Disordered" evidence="2">
    <location>
        <begin position="201"/>
        <end position="224"/>
    </location>
</feature>
<dbReference type="Proteomes" id="UP000005801">
    <property type="component" value="Unassembled WGS sequence"/>
</dbReference>
<dbReference type="Pfam" id="PF00702">
    <property type="entry name" value="Hydrolase"/>
    <property type="match status" value="1"/>
</dbReference>
<dbReference type="SFLD" id="SFLDG01129">
    <property type="entry name" value="C1.5:_HAD__Beta-PGM__Phosphata"/>
    <property type="match status" value="1"/>
</dbReference>
<dbReference type="InterPro" id="IPR006328">
    <property type="entry name" value="2-HAD"/>
</dbReference>
<dbReference type="InterPro" id="IPR036412">
    <property type="entry name" value="HAD-like_sf"/>
</dbReference>
<dbReference type="Gene3D" id="1.10.150.750">
    <property type="match status" value="1"/>
</dbReference>
<dbReference type="GO" id="GO:0019120">
    <property type="term" value="F:hydrolase activity, acting on acid halide bonds, in C-halide compounds"/>
    <property type="evidence" value="ECO:0007669"/>
    <property type="project" value="InterPro"/>
</dbReference>
<dbReference type="PANTHER" id="PTHR43316">
    <property type="entry name" value="HYDROLASE, HALOACID DELAHOGENASE-RELATED"/>
    <property type="match status" value="1"/>
</dbReference>
<dbReference type="STRING" id="391625.PPSIR1_35017"/>
<name>A6G3R1_9BACT</name>
<dbReference type="InterPro" id="IPR023214">
    <property type="entry name" value="HAD_sf"/>
</dbReference>
<dbReference type="PANTHER" id="PTHR43316:SF9">
    <property type="entry name" value="ACID DEHALOGENASE, PUTATIVE (AFU_ORTHOLOGUE AFUA_6G14460)-RELATED"/>
    <property type="match status" value="1"/>
</dbReference>
<proteinExistence type="predicted"/>
<keyword evidence="4" id="KW-1185">Reference proteome</keyword>